<feature type="domain" description="HTH luxR-type" evidence="4">
    <location>
        <begin position="193"/>
        <end position="258"/>
    </location>
</feature>
<evidence type="ECO:0000313" key="5">
    <source>
        <dbReference type="EMBL" id="UVW34383.1"/>
    </source>
</evidence>
<name>A0ABY5TKL8_9GAMM</name>
<keyword evidence="6" id="KW-1185">Reference proteome</keyword>
<dbReference type="PROSITE" id="PS00622">
    <property type="entry name" value="HTH_LUXR_1"/>
    <property type="match status" value="1"/>
</dbReference>
<dbReference type="PANTHER" id="PTHR44688:SF16">
    <property type="entry name" value="DNA-BINDING TRANSCRIPTIONAL ACTIVATOR DEVR_DOSR"/>
    <property type="match status" value="1"/>
</dbReference>
<sequence>MTSHLREFSNHLATIMPQIGSRRLPSLLVRMLKSLVPFDNAVMLHYRHDEQPLILYNDIPPPELKKQIDTFVNGAFLLDPFYRAAVDDQASGLYRLSDLAPCGFEKTEYYRSYFRYTEIKDELGFIIHLSADQFINISMGRLTFPQPFSATQISLLEDITKVIETVCMLQWDAETGLQQAPNKLPGQLDRALKHFGTAYLTGRETQVVQLFLHGHSTKSIAERLGISPETVKLHRKNSYAKLDVSSQAELFHLFIDSLASLSDYSGGDPLIGYL</sequence>
<dbReference type="CDD" id="cd06170">
    <property type="entry name" value="LuxR_C_like"/>
    <property type="match status" value="1"/>
</dbReference>
<dbReference type="EMBL" id="CP103416">
    <property type="protein sequence ID" value="UVW34383.1"/>
    <property type="molecule type" value="Genomic_DNA"/>
</dbReference>
<dbReference type="Gene3D" id="1.10.10.10">
    <property type="entry name" value="Winged helix-like DNA-binding domain superfamily/Winged helix DNA-binding domain"/>
    <property type="match status" value="1"/>
</dbReference>
<dbReference type="InterPro" id="IPR016032">
    <property type="entry name" value="Sig_transdc_resp-reg_C-effctor"/>
</dbReference>
<proteinExistence type="predicted"/>
<organism evidence="5 6">
    <name type="scientific">SAR92 clade bacterium H455</name>
    <dbReference type="NCBI Taxonomy" id="2974818"/>
    <lineage>
        <taxon>Bacteria</taxon>
        <taxon>Pseudomonadati</taxon>
        <taxon>Pseudomonadota</taxon>
        <taxon>Gammaproteobacteria</taxon>
        <taxon>Cellvibrionales</taxon>
        <taxon>Porticoccaceae</taxon>
        <taxon>SAR92 clade</taxon>
    </lineage>
</organism>
<gene>
    <name evidence="5" type="ORF">NYF23_10190</name>
</gene>
<protein>
    <submittedName>
        <fullName evidence="5">Helix-turn-helix transcriptional regulator</fullName>
    </submittedName>
</protein>
<dbReference type="InterPro" id="IPR000792">
    <property type="entry name" value="Tscrpt_reg_LuxR_C"/>
</dbReference>
<dbReference type="PRINTS" id="PR00038">
    <property type="entry name" value="HTHLUXR"/>
</dbReference>
<keyword evidence="3" id="KW-0804">Transcription</keyword>
<evidence type="ECO:0000256" key="1">
    <source>
        <dbReference type="ARBA" id="ARBA00023015"/>
    </source>
</evidence>
<evidence type="ECO:0000259" key="4">
    <source>
        <dbReference type="PROSITE" id="PS50043"/>
    </source>
</evidence>
<accession>A0ABY5TKL8</accession>
<evidence type="ECO:0000256" key="3">
    <source>
        <dbReference type="ARBA" id="ARBA00023163"/>
    </source>
</evidence>
<dbReference type="Pfam" id="PF00196">
    <property type="entry name" value="GerE"/>
    <property type="match status" value="1"/>
</dbReference>
<keyword evidence="1" id="KW-0805">Transcription regulation</keyword>
<evidence type="ECO:0000313" key="6">
    <source>
        <dbReference type="Proteomes" id="UP001059934"/>
    </source>
</evidence>
<keyword evidence="2" id="KW-0238">DNA-binding</keyword>
<dbReference type="PROSITE" id="PS50043">
    <property type="entry name" value="HTH_LUXR_2"/>
    <property type="match status" value="1"/>
</dbReference>
<dbReference type="SUPFAM" id="SSF46894">
    <property type="entry name" value="C-terminal effector domain of the bipartite response regulators"/>
    <property type="match status" value="1"/>
</dbReference>
<dbReference type="PANTHER" id="PTHR44688">
    <property type="entry name" value="DNA-BINDING TRANSCRIPTIONAL ACTIVATOR DEVR_DOSR"/>
    <property type="match status" value="1"/>
</dbReference>
<reference evidence="5" key="1">
    <citation type="submission" date="2022-08" db="EMBL/GenBank/DDBJ databases">
        <title>Catabolic pathway analysis in culturable SAR92 clade bacteria reveals their overlooked roles in DMSP degradation in coastal seas.</title>
        <authorList>
            <person name="He X."/>
            <person name="Zhang X."/>
            <person name="Zhang Y."/>
        </authorList>
    </citation>
    <scope>NUCLEOTIDE SEQUENCE</scope>
    <source>
        <strain evidence="5">H455</strain>
    </source>
</reference>
<evidence type="ECO:0000256" key="2">
    <source>
        <dbReference type="ARBA" id="ARBA00023125"/>
    </source>
</evidence>
<dbReference type="SMART" id="SM00421">
    <property type="entry name" value="HTH_LUXR"/>
    <property type="match status" value="1"/>
</dbReference>
<dbReference type="InterPro" id="IPR036388">
    <property type="entry name" value="WH-like_DNA-bd_sf"/>
</dbReference>
<dbReference type="Proteomes" id="UP001059934">
    <property type="component" value="Chromosome"/>
</dbReference>